<proteinExistence type="inferred from homology"/>
<evidence type="ECO:0000313" key="9">
    <source>
        <dbReference type="EMBL" id="EIG55656.1"/>
    </source>
</evidence>
<keyword evidence="6 7" id="KW-0472">Membrane</keyword>
<dbReference type="InterPro" id="IPR032816">
    <property type="entry name" value="VTT_dom"/>
</dbReference>
<feature type="domain" description="VTT" evidence="8">
    <location>
        <begin position="84"/>
        <end position="209"/>
    </location>
</feature>
<evidence type="ECO:0000256" key="5">
    <source>
        <dbReference type="ARBA" id="ARBA00022989"/>
    </source>
</evidence>
<evidence type="ECO:0000256" key="3">
    <source>
        <dbReference type="ARBA" id="ARBA00022475"/>
    </source>
</evidence>
<feature type="non-terminal residue" evidence="9">
    <location>
        <position position="1"/>
    </location>
</feature>
<gene>
    <name evidence="9" type="ORF">DesU5LDRAFT_4061</name>
</gene>
<protein>
    <submittedName>
        <fullName evidence="9">Putative membrane-associated protein</fullName>
    </submittedName>
</protein>
<dbReference type="AlphaFoldDB" id="I2Q7A0"/>
<dbReference type="PANTHER" id="PTHR30353:SF0">
    <property type="entry name" value="TRANSMEMBRANE PROTEIN"/>
    <property type="match status" value="1"/>
</dbReference>
<accession>I2Q7A0</accession>
<keyword evidence="4 7" id="KW-0812">Transmembrane</keyword>
<dbReference type="Pfam" id="PF09335">
    <property type="entry name" value="VTT_dom"/>
    <property type="match status" value="1"/>
</dbReference>
<evidence type="ECO:0000256" key="4">
    <source>
        <dbReference type="ARBA" id="ARBA00022692"/>
    </source>
</evidence>
<dbReference type="eggNOG" id="COG0586">
    <property type="taxonomic scope" value="Bacteria"/>
</dbReference>
<feature type="transmembrane region" description="Helical" evidence="7">
    <location>
        <begin position="224"/>
        <end position="245"/>
    </location>
</feature>
<keyword evidence="5 7" id="KW-1133">Transmembrane helix</keyword>
<dbReference type="GO" id="GO:0005886">
    <property type="term" value="C:plasma membrane"/>
    <property type="evidence" value="ECO:0007669"/>
    <property type="project" value="UniProtKB-SubCell"/>
</dbReference>
<dbReference type="PANTHER" id="PTHR30353">
    <property type="entry name" value="INNER MEMBRANE PROTEIN DEDA-RELATED"/>
    <property type="match status" value="1"/>
</dbReference>
<comment type="similarity">
    <text evidence="2 7">Belongs to the DedA family.</text>
</comment>
<keyword evidence="3 7" id="KW-1003">Cell membrane</keyword>
<evidence type="ECO:0000256" key="1">
    <source>
        <dbReference type="ARBA" id="ARBA00004651"/>
    </source>
</evidence>
<name>I2Q7A0_9BACT</name>
<feature type="transmembrane region" description="Helical" evidence="7">
    <location>
        <begin position="163"/>
        <end position="186"/>
    </location>
</feature>
<evidence type="ECO:0000256" key="7">
    <source>
        <dbReference type="RuleBase" id="RU367016"/>
    </source>
</evidence>
<feature type="transmembrane region" description="Helical" evidence="7">
    <location>
        <begin position="96"/>
        <end position="116"/>
    </location>
</feature>
<dbReference type="HOGENOM" id="CLU_1100436_0_0_7"/>
<comment type="subcellular location">
    <subcellularLocation>
        <location evidence="1 7">Cell membrane</location>
        <topology evidence="1 7">Multi-pass membrane protein</topology>
    </subcellularLocation>
</comment>
<feature type="transmembrane region" description="Helical" evidence="7">
    <location>
        <begin position="198"/>
        <end position="218"/>
    </location>
</feature>
<sequence>GAGGGGKSPPAAGGLFVFSLLPPLDLARSPGYMAGMELAGDIADFLLHLDTQLAGLAAADGWRVYAVIWLVIFAETGFVVTGILPSDTVLFAASALAARGTLSVWPILVGGMLAAFGGDELNYAFGRWLGRAFGRGRTLPFVRARHLLQAHRYYEKHGGLTIVAARFVPVLRSLAPFVAGVAAMPWRPFTAYNLLGKAPWAALYVAGGYFLGSIAFFAANFTAVVLLAICLPFAVAGARLAYLAWRPGGRSQ</sequence>
<dbReference type="EMBL" id="JH600068">
    <property type="protein sequence ID" value="EIG55656.1"/>
    <property type="molecule type" value="Genomic_DNA"/>
</dbReference>
<feature type="transmembrane region" description="Helical" evidence="7">
    <location>
        <begin position="62"/>
        <end position="84"/>
    </location>
</feature>
<evidence type="ECO:0000256" key="2">
    <source>
        <dbReference type="ARBA" id="ARBA00010792"/>
    </source>
</evidence>
<evidence type="ECO:0000259" key="8">
    <source>
        <dbReference type="Pfam" id="PF09335"/>
    </source>
</evidence>
<reference evidence="9" key="1">
    <citation type="submission" date="2011-11" db="EMBL/GenBank/DDBJ databases">
        <title>Improved High-Quality Draft sequence of Desulfovibrio sp. U5L.</title>
        <authorList>
            <consortium name="US DOE Joint Genome Institute"/>
            <person name="Lucas S."/>
            <person name="Han J."/>
            <person name="Lapidus A."/>
            <person name="Cheng J.-F."/>
            <person name="Goodwin L."/>
            <person name="Pitluck S."/>
            <person name="Peters L."/>
            <person name="Ovchinnikova G."/>
            <person name="Held B."/>
            <person name="Detter J.C."/>
            <person name="Han C."/>
            <person name="Tapia R."/>
            <person name="Land M."/>
            <person name="Hauser L."/>
            <person name="Kyrpides N."/>
            <person name="Ivanova N."/>
            <person name="Pagani I."/>
            <person name="Gabster J."/>
            <person name="Walker C."/>
            <person name="Stolyar S."/>
            <person name="Stahl D."/>
            <person name="Arkin A."/>
            <person name="Dehal P."/>
            <person name="Hazen T."/>
            <person name="Woyke T."/>
        </authorList>
    </citation>
    <scope>NUCLEOTIDE SEQUENCE [LARGE SCALE GENOMIC DNA]</scope>
    <source>
        <strain evidence="9">U5L</strain>
    </source>
</reference>
<organism evidence="9">
    <name type="scientific">Desulfovibrio sp. U5L</name>
    <dbReference type="NCBI Taxonomy" id="596152"/>
    <lineage>
        <taxon>Bacteria</taxon>
        <taxon>Pseudomonadati</taxon>
        <taxon>Thermodesulfobacteriota</taxon>
        <taxon>Desulfovibrionia</taxon>
        <taxon>Desulfovibrionales</taxon>
        <taxon>Desulfovibrionaceae</taxon>
        <taxon>Desulfovibrio</taxon>
    </lineage>
</organism>
<evidence type="ECO:0000256" key="6">
    <source>
        <dbReference type="ARBA" id="ARBA00023136"/>
    </source>
</evidence>
<dbReference type="InterPro" id="IPR032818">
    <property type="entry name" value="DedA-like"/>
</dbReference>